<feature type="transmembrane region" description="Helical" evidence="7">
    <location>
        <begin position="81"/>
        <end position="103"/>
    </location>
</feature>
<comment type="similarity">
    <text evidence="2">Belongs to the SLC29A/ENT transporter (TC 2.A.57) family.</text>
</comment>
<evidence type="ECO:0000313" key="8">
    <source>
        <dbReference type="EMBL" id="EFJ36066.1"/>
    </source>
</evidence>
<feature type="transmembrane region" description="Helical" evidence="7">
    <location>
        <begin position="177"/>
        <end position="199"/>
    </location>
</feature>
<feature type="transmembrane region" description="Helical" evidence="7">
    <location>
        <begin position="50"/>
        <end position="69"/>
    </location>
</feature>
<dbReference type="InParanoid" id="D8QVI5"/>
<keyword evidence="6 7" id="KW-0472">Membrane</keyword>
<organism evidence="9">
    <name type="scientific">Selaginella moellendorffii</name>
    <name type="common">Spikemoss</name>
    <dbReference type="NCBI Taxonomy" id="88036"/>
    <lineage>
        <taxon>Eukaryota</taxon>
        <taxon>Viridiplantae</taxon>
        <taxon>Streptophyta</taxon>
        <taxon>Embryophyta</taxon>
        <taxon>Tracheophyta</taxon>
        <taxon>Lycopodiopsida</taxon>
        <taxon>Selaginellales</taxon>
        <taxon>Selaginellaceae</taxon>
        <taxon>Selaginella</taxon>
    </lineage>
</organism>
<evidence type="ECO:0000313" key="9">
    <source>
        <dbReference type="Proteomes" id="UP000001514"/>
    </source>
</evidence>
<proteinExistence type="inferred from homology"/>
<dbReference type="PANTHER" id="PTHR10332">
    <property type="entry name" value="EQUILIBRATIVE NUCLEOSIDE TRANSPORTER"/>
    <property type="match status" value="1"/>
</dbReference>
<feature type="transmembrane region" description="Helical" evidence="7">
    <location>
        <begin position="317"/>
        <end position="340"/>
    </location>
</feature>
<dbReference type="eggNOG" id="KOG1479">
    <property type="taxonomic scope" value="Eukaryota"/>
</dbReference>
<dbReference type="HOGENOM" id="CLU_021611_5_1_1"/>
<feature type="transmembrane region" description="Helical" evidence="7">
    <location>
        <begin position="293"/>
        <end position="311"/>
    </location>
</feature>
<feature type="transmembrane region" description="Helical" evidence="7">
    <location>
        <begin position="12"/>
        <end position="30"/>
    </location>
</feature>
<dbReference type="Pfam" id="PF01733">
    <property type="entry name" value="Nucleoside_tran"/>
    <property type="match status" value="2"/>
</dbReference>
<gene>
    <name evidence="8" type="ORF">SELMODRAFT_78893</name>
</gene>
<feature type="transmembrane region" description="Helical" evidence="7">
    <location>
        <begin position="261"/>
        <end position="281"/>
    </location>
</feature>
<sequence length="376" mass="41393">MEPTAGARATRLGHLTCWILGVGAVLTWNSMLSAMDYYLQVFSDYYPSRVLPLVYQPISMLVVGILTAFESEIITQYRVVCGFWLFFFVSFFIPVLDLASSGLGSFGTYVGVCISTALFGASGGCVEAGVVGVLSYTHTGLLQSFTAGVAASGVATSCMRLITKASFTEDRAGLRKGALAFFFISAIVELVCVVLYIFVFPRFTKRVQSEAIETEPRLSNTKLLKANLDYVFNIFIIHVVTLAIFPGILAKHSQTLQLGSWYVVTLVTVFNVGDMAGRYFICLNFLKLKNRTMLFWLVLVRFALVPAFYFGSQYEGWTIVLCFFLGTSNGHFSVCVFVNAPKGYKVSEQSALGNILVFALLSGVFVGEVASWMWLL</sequence>
<dbReference type="Gramene" id="EFJ36066">
    <property type="protein sequence ID" value="EFJ36066"/>
    <property type="gene ID" value="SELMODRAFT_78893"/>
</dbReference>
<keyword evidence="5 7" id="KW-1133">Transmembrane helix</keyword>
<comment type="subcellular location">
    <subcellularLocation>
        <location evidence="1">Membrane</location>
        <topology evidence="1">Multi-pass membrane protein</topology>
    </subcellularLocation>
</comment>
<feature type="transmembrane region" description="Helical" evidence="7">
    <location>
        <begin position="230"/>
        <end position="249"/>
    </location>
</feature>
<evidence type="ECO:0000256" key="7">
    <source>
        <dbReference type="SAM" id="Phobius"/>
    </source>
</evidence>
<reference evidence="8 9" key="1">
    <citation type="journal article" date="2011" name="Science">
        <title>The Selaginella genome identifies genetic changes associated with the evolution of vascular plants.</title>
        <authorList>
            <person name="Banks J.A."/>
            <person name="Nishiyama T."/>
            <person name="Hasebe M."/>
            <person name="Bowman J.L."/>
            <person name="Gribskov M."/>
            <person name="dePamphilis C."/>
            <person name="Albert V.A."/>
            <person name="Aono N."/>
            <person name="Aoyama T."/>
            <person name="Ambrose B.A."/>
            <person name="Ashton N.W."/>
            <person name="Axtell M.J."/>
            <person name="Barker E."/>
            <person name="Barker M.S."/>
            <person name="Bennetzen J.L."/>
            <person name="Bonawitz N.D."/>
            <person name="Chapple C."/>
            <person name="Cheng C."/>
            <person name="Correa L.G."/>
            <person name="Dacre M."/>
            <person name="DeBarry J."/>
            <person name="Dreyer I."/>
            <person name="Elias M."/>
            <person name="Engstrom E.M."/>
            <person name="Estelle M."/>
            <person name="Feng L."/>
            <person name="Finet C."/>
            <person name="Floyd S.K."/>
            <person name="Frommer W.B."/>
            <person name="Fujita T."/>
            <person name="Gramzow L."/>
            <person name="Gutensohn M."/>
            <person name="Harholt J."/>
            <person name="Hattori M."/>
            <person name="Heyl A."/>
            <person name="Hirai T."/>
            <person name="Hiwatashi Y."/>
            <person name="Ishikawa M."/>
            <person name="Iwata M."/>
            <person name="Karol K.G."/>
            <person name="Koehler B."/>
            <person name="Kolukisaoglu U."/>
            <person name="Kubo M."/>
            <person name="Kurata T."/>
            <person name="Lalonde S."/>
            <person name="Li K."/>
            <person name="Li Y."/>
            <person name="Litt A."/>
            <person name="Lyons E."/>
            <person name="Manning G."/>
            <person name="Maruyama T."/>
            <person name="Michael T.P."/>
            <person name="Mikami K."/>
            <person name="Miyazaki S."/>
            <person name="Morinaga S."/>
            <person name="Murata T."/>
            <person name="Mueller-Roeber B."/>
            <person name="Nelson D.R."/>
            <person name="Obara M."/>
            <person name="Oguri Y."/>
            <person name="Olmstead R.G."/>
            <person name="Onodera N."/>
            <person name="Petersen B.L."/>
            <person name="Pils B."/>
            <person name="Prigge M."/>
            <person name="Rensing S.A."/>
            <person name="Riano-Pachon D.M."/>
            <person name="Roberts A.W."/>
            <person name="Sato Y."/>
            <person name="Scheller H.V."/>
            <person name="Schulz B."/>
            <person name="Schulz C."/>
            <person name="Shakirov E.V."/>
            <person name="Shibagaki N."/>
            <person name="Shinohara N."/>
            <person name="Shippen D.E."/>
            <person name="Soerensen I."/>
            <person name="Sotooka R."/>
            <person name="Sugimoto N."/>
            <person name="Sugita M."/>
            <person name="Sumikawa N."/>
            <person name="Tanurdzic M."/>
            <person name="Theissen G."/>
            <person name="Ulvskov P."/>
            <person name="Wakazuki S."/>
            <person name="Weng J.K."/>
            <person name="Willats W.W."/>
            <person name="Wipf D."/>
            <person name="Wolf P.G."/>
            <person name="Yang L."/>
            <person name="Zimmer A.D."/>
            <person name="Zhu Q."/>
            <person name="Mitros T."/>
            <person name="Hellsten U."/>
            <person name="Loque D."/>
            <person name="Otillar R."/>
            <person name="Salamov A."/>
            <person name="Schmutz J."/>
            <person name="Shapiro H."/>
            <person name="Lindquist E."/>
            <person name="Lucas S."/>
            <person name="Rokhsar D."/>
            <person name="Grigoriev I.V."/>
        </authorList>
    </citation>
    <scope>NUCLEOTIDE SEQUENCE [LARGE SCALE GENOMIC DNA]</scope>
</reference>
<feature type="transmembrane region" description="Helical" evidence="7">
    <location>
        <begin position="352"/>
        <end position="375"/>
    </location>
</feature>
<name>D8QVI5_SELML</name>
<evidence type="ECO:0000256" key="1">
    <source>
        <dbReference type="ARBA" id="ARBA00004141"/>
    </source>
</evidence>
<evidence type="ECO:0000256" key="6">
    <source>
        <dbReference type="ARBA" id="ARBA00023136"/>
    </source>
</evidence>
<dbReference type="AlphaFoldDB" id="D8QVI5"/>
<dbReference type="PIRSF" id="PIRSF016379">
    <property type="entry name" value="ENT"/>
    <property type="match status" value="1"/>
</dbReference>
<evidence type="ECO:0000256" key="4">
    <source>
        <dbReference type="ARBA" id="ARBA00022692"/>
    </source>
</evidence>
<dbReference type="PANTHER" id="PTHR10332:SF30">
    <property type="entry name" value="EQUILIBRATIVE NUCLEOTIDE TRANSPORTER 2"/>
    <property type="match status" value="1"/>
</dbReference>
<dbReference type="EMBL" id="GL377567">
    <property type="protein sequence ID" value="EFJ36066.1"/>
    <property type="molecule type" value="Genomic_DNA"/>
</dbReference>
<evidence type="ECO:0000256" key="3">
    <source>
        <dbReference type="ARBA" id="ARBA00022448"/>
    </source>
</evidence>
<keyword evidence="4 7" id="KW-0812">Transmembrane</keyword>
<keyword evidence="9" id="KW-1185">Reference proteome</keyword>
<evidence type="ECO:0000256" key="2">
    <source>
        <dbReference type="ARBA" id="ARBA00007965"/>
    </source>
</evidence>
<dbReference type="InterPro" id="IPR002259">
    <property type="entry name" value="Eqnu_transpt"/>
</dbReference>
<evidence type="ECO:0000256" key="5">
    <source>
        <dbReference type="ARBA" id="ARBA00022989"/>
    </source>
</evidence>
<dbReference type="GO" id="GO:0005337">
    <property type="term" value="F:nucleoside transmembrane transporter activity"/>
    <property type="evidence" value="ECO:0000318"/>
    <property type="project" value="GO_Central"/>
</dbReference>
<dbReference type="GO" id="GO:0005886">
    <property type="term" value="C:plasma membrane"/>
    <property type="evidence" value="ECO:0000318"/>
    <property type="project" value="GO_Central"/>
</dbReference>
<evidence type="ECO:0008006" key="10">
    <source>
        <dbReference type="Google" id="ProtNLM"/>
    </source>
</evidence>
<dbReference type="Proteomes" id="UP000001514">
    <property type="component" value="Unassembled WGS sequence"/>
</dbReference>
<dbReference type="SUPFAM" id="SSF103473">
    <property type="entry name" value="MFS general substrate transporter"/>
    <property type="match status" value="1"/>
</dbReference>
<feature type="transmembrane region" description="Helical" evidence="7">
    <location>
        <begin position="141"/>
        <end position="162"/>
    </location>
</feature>
<dbReference type="InterPro" id="IPR036259">
    <property type="entry name" value="MFS_trans_sf"/>
</dbReference>
<accession>D8QVI5</accession>
<keyword evidence="3" id="KW-0813">Transport</keyword>
<dbReference type="KEGG" id="smo:SELMODRAFT_78893"/>
<protein>
    <recommendedName>
        <fullName evidence="10">Equilibrative nucleoside transporter</fullName>
    </recommendedName>
</protein>
<feature type="transmembrane region" description="Helical" evidence="7">
    <location>
        <begin position="109"/>
        <end position="134"/>
    </location>
</feature>